<reference evidence="2" key="1">
    <citation type="submission" date="2019-12" db="EMBL/GenBank/DDBJ databases">
        <title>Genome sequencing and annotation of Brassica cretica.</title>
        <authorList>
            <person name="Studholme D.J."/>
            <person name="Sarris P.F."/>
        </authorList>
    </citation>
    <scope>NUCLEOTIDE SEQUENCE</scope>
    <source>
        <strain evidence="2">PFS-102/07</strain>
        <tissue evidence="2">Leaf</tissue>
    </source>
</reference>
<dbReference type="EMBL" id="QGKY02001925">
    <property type="protein sequence ID" value="KAF2549276.1"/>
    <property type="molecule type" value="Genomic_DNA"/>
</dbReference>
<comment type="caution">
    <text evidence="2">The sequence shown here is derived from an EMBL/GenBank/DDBJ whole genome shotgun (WGS) entry which is preliminary data.</text>
</comment>
<protein>
    <submittedName>
        <fullName evidence="2">Uncharacterized protein</fullName>
    </submittedName>
</protein>
<feature type="compositionally biased region" description="Polar residues" evidence="1">
    <location>
        <begin position="254"/>
        <end position="266"/>
    </location>
</feature>
<feature type="compositionally biased region" description="Polar residues" evidence="1">
    <location>
        <begin position="122"/>
        <end position="136"/>
    </location>
</feature>
<dbReference type="InterPro" id="IPR021109">
    <property type="entry name" value="Peptidase_aspartic_dom_sf"/>
</dbReference>
<feature type="region of interest" description="Disordered" evidence="1">
    <location>
        <begin position="247"/>
        <end position="266"/>
    </location>
</feature>
<dbReference type="AlphaFoldDB" id="A0A8S9GWZ5"/>
<evidence type="ECO:0000256" key="1">
    <source>
        <dbReference type="SAM" id="MobiDB-lite"/>
    </source>
</evidence>
<proteinExistence type="predicted"/>
<feature type="region of interest" description="Disordered" evidence="1">
    <location>
        <begin position="119"/>
        <end position="162"/>
    </location>
</feature>
<evidence type="ECO:0000313" key="2">
    <source>
        <dbReference type="EMBL" id="KAF2549276.1"/>
    </source>
</evidence>
<organism evidence="2">
    <name type="scientific">Brassica cretica</name>
    <name type="common">Mustard</name>
    <dbReference type="NCBI Taxonomy" id="69181"/>
    <lineage>
        <taxon>Eukaryota</taxon>
        <taxon>Viridiplantae</taxon>
        <taxon>Streptophyta</taxon>
        <taxon>Embryophyta</taxon>
        <taxon>Tracheophyta</taxon>
        <taxon>Spermatophyta</taxon>
        <taxon>Magnoliopsida</taxon>
        <taxon>eudicotyledons</taxon>
        <taxon>Gunneridae</taxon>
        <taxon>Pentapetalae</taxon>
        <taxon>rosids</taxon>
        <taxon>malvids</taxon>
        <taxon>Brassicales</taxon>
        <taxon>Brassicaceae</taxon>
        <taxon>Brassiceae</taxon>
        <taxon>Brassica</taxon>
    </lineage>
</organism>
<sequence length="374" mass="42585">MADHLGLQVEPSQELFTFVDCSQRNSGGIVRDLEVQIGNALVPVDFHVLDIKLNWNSSLLLGRVFLSTVGAVYNLKTNKLCLTLIDPSAHYDPIPVKKPHMPPEESMIQESLQIATVEPGTRRNTQHGSRLTQNAPSIDIPGSPSIDTQPPRRNRKRASTGITNYSSIDAEVNRVREGDYSIGSWADDHHHESYAVETTIYEPGKDELHEGFTYEELLNMQRRDEKDQHRSETAWGRTRYTHPIACTHRPSIDINPSPSIDLNPSTSIDIRSKLETTKDTKEFYDAAGGIDKSFKLRSHNPTRPSIDVDAPTSVDRQPEFYRRAFDSHGTRKFFWEEKDEYGVYRDEQGYARDLDGNTIRLHNMDIRRVLERAS</sequence>
<accession>A0A8S9GWZ5</accession>
<gene>
    <name evidence="2" type="ORF">F2Q70_00022219</name>
</gene>
<dbReference type="Gene3D" id="2.40.70.10">
    <property type="entry name" value="Acid Proteases"/>
    <property type="match status" value="1"/>
</dbReference>
<name>A0A8S9GWZ5_BRACR</name>